<comment type="caution">
    <text evidence="2">The sequence shown here is derived from an EMBL/GenBank/DDBJ whole genome shotgun (WGS) entry which is preliminary data.</text>
</comment>
<accession>A0AAE3KA30</accession>
<dbReference type="Pfam" id="PF00857">
    <property type="entry name" value="Isochorismatase"/>
    <property type="match status" value="1"/>
</dbReference>
<protein>
    <submittedName>
        <fullName evidence="2">Nicotinamidase-related amidase</fullName>
    </submittedName>
</protein>
<dbReference type="InterPro" id="IPR000868">
    <property type="entry name" value="Isochorismatase-like_dom"/>
</dbReference>
<evidence type="ECO:0000313" key="2">
    <source>
        <dbReference type="EMBL" id="MCP1673700.1"/>
    </source>
</evidence>
<keyword evidence="3" id="KW-1185">Reference proteome</keyword>
<dbReference type="PANTHER" id="PTHR14119">
    <property type="entry name" value="HYDROLASE"/>
    <property type="match status" value="1"/>
</dbReference>
<proteinExistence type="predicted"/>
<dbReference type="RefSeq" id="WP_253474566.1">
    <property type="nucleotide sequence ID" value="NZ_JALJXV010000002.1"/>
</dbReference>
<dbReference type="AlphaFoldDB" id="A0AAE3KA30"/>
<sequence>MNASTSCLLVVDVQDRLAPAIHEGERVVSNASWLVKLAREVDLPVRLTEQYPQGLGHTVPELRSLVLDDELLEKIHFSCMESDHIRRVLASLGRRQIVMAGTEAHVCVLQSALGLTQEGYEVYVVADAISSRSQLDVEYAVERMRMEGIRVVTREMVAFEWLGRADTDLFRKVMPRFIR</sequence>
<dbReference type="SUPFAM" id="SSF52499">
    <property type="entry name" value="Isochorismatase-like hydrolases"/>
    <property type="match status" value="1"/>
</dbReference>
<dbReference type="Gene3D" id="3.40.50.850">
    <property type="entry name" value="Isochorismatase-like"/>
    <property type="match status" value="1"/>
</dbReference>
<evidence type="ECO:0000313" key="3">
    <source>
        <dbReference type="Proteomes" id="UP001205843"/>
    </source>
</evidence>
<organism evidence="2 3">
    <name type="scientific">Natronocella acetinitrilica</name>
    <dbReference type="NCBI Taxonomy" id="414046"/>
    <lineage>
        <taxon>Bacteria</taxon>
        <taxon>Pseudomonadati</taxon>
        <taxon>Pseudomonadota</taxon>
        <taxon>Gammaproteobacteria</taxon>
        <taxon>Chromatiales</taxon>
        <taxon>Ectothiorhodospiraceae</taxon>
        <taxon>Natronocella</taxon>
    </lineage>
</organism>
<gene>
    <name evidence="2" type="ORF">J2T57_000799</name>
</gene>
<reference evidence="2" key="1">
    <citation type="submission" date="2022-03" db="EMBL/GenBank/DDBJ databases">
        <title>Genomic Encyclopedia of Type Strains, Phase III (KMG-III): the genomes of soil and plant-associated and newly described type strains.</title>
        <authorList>
            <person name="Whitman W."/>
        </authorList>
    </citation>
    <scope>NUCLEOTIDE SEQUENCE</scope>
    <source>
        <strain evidence="2">ANL 6-2</strain>
    </source>
</reference>
<name>A0AAE3KA30_9GAMM</name>
<evidence type="ECO:0000259" key="1">
    <source>
        <dbReference type="Pfam" id="PF00857"/>
    </source>
</evidence>
<dbReference type="CDD" id="cd01012">
    <property type="entry name" value="YcaC_related"/>
    <property type="match status" value="1"/>
</dbReference>
<dbReference type="EMBL" id="JALJXV010000002">
    <property type="protein sequence ID" value="MCP1673700.1"/>
    <property type="molecule type" value="Genomic_DNA"/>
</dbReference>
<dbReference type="PANTHER" id="PTHR14119:SF3">
    <property type="entry name" value="ISOCHORISMATASE DOMAIN-CONTAINING PROTEIN 2"/>
    <property type="match status" value="1"/>
</dbReference>
<dbReference type="Proteomes" id="UP001205843">
    <property type="component" value="Unassembled WGS sequence"/>
</dbReference>
<dbReference type="InterPro" id="IPR036380">
    <property type="entry name" value="Isochorismatase-like_sf"/>
</dbReference>
<dbReference type="InterPro" id="IPR050993">
    <property type="entry name" value="Isochorismatase_domain"/>
</dbReference>
<feature type="domain" description="Isochorismatase-like" evidence="1">
    <location>
        <begin position="6"/>
        <end position="155"/>
    </location>
</feature>